<dbReference type="RefSeq" id="WP_259093738.1">
    <property type="nucleotide sequence ID" value="NZ_BAAAZC010000026.1"/>
</dbReference>
<sequence length="128" mass="14863">MTTQEQVYNWLMEGLRQSSVKFSEVFYYDRRDKQFFSLLMSDYYLFDAKGGLTKEAALVYSANTLTLLFDRIRRINIDNNIIALPRLGDTKEDYLQQADSFLNLNSISIDEITIWEVEAATPITLKLG</sequence>
<organism evidence="1 2">
    <name type="scientific">Mucilaginibacter dorajii</name>
    <dbReference type="NCBI Taxonomy" id="692994"/>
    <lineage>
        <taxon>Bacteria</taxon>
        <taxon>Pseudomonadati</taxon>
        <taxon>Bacteroidota</taxon>
        <taxon>Sphingobacteriia</taxon>
        <taxon>Sphingobacteriales</taxon>
        <taxon>Sphingobacteriaceae</taxon>
        <taxon>Mucilaginibacter</taxon>
    </lineage>
</organism>
<protein>
    <submittedName>
        <fullName evidence="1">Uncharacterized protein</fullName>
    </submittedName>
</protein>
<name>A0ABP7QG37_9SPHI</name>
<proteinExistence type="predicted"/>
<dbReference type="Proteomes" id="UP001500742">
    <property type="component" value="Unassembled WGS sequence"/>
</dbReference>
<evidence type="ECO:0000313" key="1">
    <source>
        <dbReference type="EMBL" id="GAA3981975.1"/>
    </source>
</evidence>
<accession>A0ABP7QG37</accession>
<reference evidence="2" key="1">
    <citation type="journal article" date="2019" name="Int. J. Syst. Evol. Microbiol.">
        <title>The Global Catalogue of Microorganisms (GCM) 10K type strain sequencing project: providing services to taxonomists for standard genome sequencing and annotation.</title>
        <authorList>
            <consortium name="The Broad Institute Genomics Platform"/>
            <consortium name="The Broad Institute Genome Sequencing Center for Infectious Disease"/>
            <person name="Wu L."/>
            <person name="Ma J."/>
        </authorList>
    </citation>
    <scope>NUCLEOTIDE SEQUENCE [LARGE SCALE GENOMIC DNA]</scope>
    <source>
        <strain evidence="2">JCM 16601</strain>
    </source>
</reference>
<keyword evidence="2" id="KW-1185">Reference proteome</keyword>
<evidence type="ECO:0000313" key="2">
    <source>
        <dbReference type="Proteomes" id="UP001500742"/>
    </source>
</evidence>
<gene>
    <name evidence="1" type="ORF">GCM10022210_36760</name>
</gene>
<dbReference type="EMBL" id="BAAAZC010000026">
    <property type="protein sequence ID" value="GAA3981975.1"/>
    <property type="molecule type" value="Genomic_DNA"/>
</dbReference>
<comment type="caution">
    <text evidence="1">The sequence shown here is derived from an EMBL/GenBank/DDBJ whole genome shotgun (WGS) entry which is preliminary data.</text>
</comment>